<evidence type="ECO:0000313" key="2">
    <source>
        <dbReference type="EMBL" id="MFC6057608.1"/>
    </source>
</evidence>
<comment type="caution">
    <text evidence="2">The sequence shown here is derived from an EMBL/GenBank/DDBJ whole genome shotgun (WGS) entry which is preliminary data.</text>
</comment>
<protein>
    <submittedName>
        <fullName evidence="2">Integrase core domain-containing protein</fullName>
    </submittedName>
</protein>
<dbReference type="Proteomes" id="UP001596242">
    <property type="component" value="Unassembled WGS sequence"/>
</dbReference>
<organism evidence="2 3">
    <name type="scientific">Streptomyces pratens</name>
    <dbReference type="NCBI Taxonomy" id="887456"/>
    <lineage>
        <taxon>Bacteria</taxon>
        <taxon>Bacillati</taxon>
        <taxon>Actinomycetota</taxon>
        <taxon>Actinomycetes</taxon>
        <taxon>Kitasatosporales</taxon>
        <taxon>Streptomycetaceae</taxon>
        <taxon>Streptomyces</taxon>
    </lineage>
</organism>
<evidence type="ECO:0000259" key="1">
    <source>
        <dbReference type="Pfam" id="PF13683"/>
    </source>
</evidence>
<dbReference type="Pfam" id="PF13683">
    <property type="entry name" value="rve_3"/>
    <property type="match status" value="1"/>
</dbReference>
<dbReference type="Gene3D" id="3.30.420.10">
    <property type="entry name" value="Ribonuclease H-like superfamily/Ribonuclease H"/>
    <property type="match status" value="1"/>
</dbReference>
<evidence type="ECO:0000313" key="3">
    <source>
        <dbReference type="Proteomes" id="UP001596242"/>
    </source>
</evidence>
<name>A0ABW1M322_9ACTN</name>
<feature type="domain" description="Integrase catalytic" evidence="1">
    <location>
        <begin position="33"/>
        <end position="98"/>
    </location>
</feature>
<dbReference type="InterPro" id="IPR036397">
    <property type="entry name" value="RNaseH_sf"/>
</dbReference>
<dbReference type="InterPro" id="IPR012337">
    <property type="entry name" value="RNaseH-like_sf"/>
</dbReference>
<sequence>MDMKGAGATIRYPVRDRDAKHPALIEEILCTAGIEAMLTGVRMPRMNSIMERWVRTLRAELLDRTLLRNERHLRRALHKYERHYNEHRTHCSLPAAAPLRPLPEPITGPIQITRLDIRRHDRLDGVTHEYRHTA</sequence>
<reference evidence="3" key="1">
    <citation type="journal article" date="2019" name="Int. J. Syst. Evol. Microbiol.">
        <title>The Global Catalogue of Microorganisms (GCM) 10K type strain sequencing project: providing services to taxonomists for standard genome sequencing and annotation.</title>
        <authorList>
            <consortium name="The Broad Institute Genomics Platform"/>
            <consortium name="The Broad Institute Genome Sequencing Center for Infectious Disease"/>
            <person name="Wu L."/>
            <person name="Ma J."/>
        </authorList>
    </citation>
    <scope>NUCLEOTIDE SEQUENCE [LARGE SCALE GENOMIC DNA]</scope>
    <source>
        <strain evidence="3">JCM 12763</strain>
    </source>
</reference>
<dbReference type="InterPro" id="IPR001584">
    <property type="entry name" value="Integrase_cat-core"/>
</dbReference>
<dbReference type="SUPFAM" id="SSF53098">
    <property type="entry name" value="Ribonuclease H-like"/>
    <property type="match status" value="1"/>
</dbReference>
<keyword evidence="3" id="KW-1185">Reference proteome</keyword>
<gene>
    <name evidence="2" type="ORF">ACFP50_19745</name>
</gene>
<proteinExistence type="predicted"/>
<dbReference type="RefSeq" id="WP_386399497.1">
    <property type="nucleotide sequence ID" value="NZ_JBHSPT010000045.1"/>
</dbReference>
<accession>A0ABW1M322</accession>
<dbReference type="EMBL" id="JBHSPT010000045">
    <property type="protein sequence ID" value="MFC6057608.1"/>
    <property type="molecule type" value="Genomic_DNA"/>
</dbReference>